<protein>
    <recommendedName>
        <fullName evidence="3">DUF2612 domain-containing protein</fullName>
    </recommendedName>
</protein>
<dbReference type="EMBL" id="CP060244">
    <property type="protein sequence ID" value="QNT78293.1"/>
    <property type="molecule type" value="Genomic_DNA"/>
</dbReference>
<dbReference type="Pfam" id="PF11041">
    <property type="entry name" value="Phage_Wedge1"/>
    <property type="match status" value="1"/>
</dbReference>
<proteinExistence type="predicted"/>
<evidence type="ECO:0000313" key="2">
    <source>
        <dbReference type="Proteomes" id="UP000516349"/>
    </source>
</evidence>
<evidence type="ECO:0008006" key="3">
    <source>
        <dbReference type="Google" id="ProtNLM"/>
    </source>
</evidence>
<keyword evidence="2" id="KW-1185">Reference proteome</keyword>
<evidence type="ECO:0000313" key="1">
    <source>
        <dbReference type="EMBL" id="QNT78293.1"/>
    </source>
</evidence>
<dbReference type="KEGG" id="ebla:JGUZn3_10650"/>
<dbReference type="AlphaFoldDB" id="A0A7H1NR83"/>
<dbReference type="Proteomes" id="UP000516349">
    <property type="component" value="Chromosome"/>
</dbReference>
<gene>
    <name evidence="1" type="ORF">JGUZn3_10650</name>
</gene>
<sequence length="201" mass="22183">MMRYHDTVIAQYANAPVLNGLLGALNAESDPRQFWEEFVLTFWDIETAQGYGLDIWGKIVGVERAISSITTTWFGFQEETTALARPFGQITGQGVFWDGMTVLSHQTLLSDDDYRGLILAKAAANISDGSIASLNAILSRLFAQKGRIYLKDNRDMSLTVVTEWEIGQNDLALLKIIIAVLRPAGVEIVVEIAFARASQQG</sequence>
<organism evidence="1 2">
    <name type="scientific">Entomobacter blattae</name>
    <dbReference type="NCBI Taxonomy" id="2762277"/>
    <lineage>
        <taxon>Bacteria</taxon>
        <taxon>Pseudomonadati</taxon>
        <taxon>Pseudomonadota</taxon>
        <taxon>Alphaproteobacteria</taxon>
        <taxon>Acetobacterales</taxon>
        <taxon>Acetobacteraceae</taxon>
        <taxon>Entomobacter</taxon>
    </lineage>
</organism>
<dbReference type="RefSeq" id="WP_203414624.1">
    <property type="nucleotide sequence ID" value="NZ_CP060244.1"/>
</dbReference>
<name>A0A7H1NR83_9PROT</name>
<reference evidence="1 2" key="1">
    <citation type="submission" date="2020-08" db="EMBL/GenBank/DDBJ databases">
        <title>Complete genome sequence of Entomobacter blattae G55GP.</title>
        <authorList>
            <person name="Poehlein A."/>
            <person name="Guzman J."/>
            <person name="Daniel R."/>
            <person name="Vilcinskas A."/>
        </authorList>
    </citation>
    <scope>NUCLEOTIDE SEQUENCE [LARGE SCALE GENOMIC DNA]</scope>
    <source>
        <strain evidence="1 2">G55GP</strain>
    </source>
</reference>
<dbReference type="InterPro" id="IPR021283">
    <property type="entry name" value="Phage_Wedge1"/>
</dbReference>
<accession>A0A7H1NR83</accession>